<gene>
    <name evidence="2" type="ORF">GSTUAT00002165001</name>
</gene>
<dbReference type="EMBL" id="LN890968">
    <property type="protein sequence ID" value="CUS13640.1"/>
    <property type="molecule type" value="Genomic_DNA"/>
</dbReference>
<keyword evidence="3" id="KW-1185">Reference proteome</keyword>
<feature type="compositionally biased region" description="Low complexity" evidence="1">
    <location>
        <begin position="41"/>
        <end position="52"/>
    </location>
</feature>
<proteinExistence type="predicted"/>
<evidence type="ECO:0000256" key="1">
    <source>
        <dbReference type="SAM" id="MobiDB-lite"/>
    </source>
</evidence>
<dbReference type="AlphaFoldDB" id="A0A292Q4J7"/>
<feature type="region of interest" description="Disordered" evidence="1">
    <location>
        <begin position="38"/>
        <end position="59"/>
    </location>
</feature>
<accession>A0A292Q4J7</accession>
<organism evidence="2 3">
    <name type="scientific">Tuber aestivum</name>
    <name type="common">summer truffle</name>
    <dbReference type="NCBI Taxonomy" id="59557"/>
    <lineage>
        <taxon>Eukaryota</taxon>
        <taxon>Fungi</taxon>
        <taxon>Dikarya</taxon>
        <taxon>Ascomycota</taxon>
        <taxon>Pezizomycotina</taxon>
        <taxon>Pezizomycetes</taxon>
        <taxon>Pezizales</taxon>
        <taxon>Tuberaceae</taxon>
        <taxon>Tuber</taxon>
    </lineage>
</organism>
<reference evidence="2" key="1">
    <citation type="submission" date="2015-10" db="EMBL/GenBank/DDBJ databases">
        <authorList>
            <person name="Regsiter A."/>
            <person name="william w."/>
        </authorList>
    </citation>
    <scope>NUCLEOTIDE SEQUENCE</scope>
    <source>
        <strain evidence="2">Montdore</strain>
    </source>
</reference>
<dbReference type="Proteomes" id="UP001412239">
    <property type="component" value="Unassembled WGS sequence"/>
</dbReference>
<protein>
    <submittedName>
        <fullName evidence="2">Uncharacterized protein</fullName>
    </submittedName>
</protein>
<evidence type="ECO:0000313" key="2">
    <source>
        <dbReference type="EMBL" id="CUS13640.1"/>
    </source>
</evidence>
<evidence type="ECO:0000313" key="3">
    <source>
        <dbReference type="Proteomes" id="UP001412239"/>
    </source>
</evidence>
<name>A0A292Q4J7_9PEZI</name>
<sequence length="111" mass="12369">MVTRPQEAVLARAVFQEERSLNEEMDWRNLEDSFSRKAFAGGHPIHPHPSGGCTRPQTPQKYGHQTLAYRYYTGAAQHHTVSCAMCRHGARGKPFVPAGRAVIRVKNNAGI</sequence>